<dbReference type="PROSITE" id="PS00237">
    <property type="entry name" value="G_PROTEIN_RECEP_F1_1"/>
    <property type="match status" value="1"/>
</dbReference>
<evidence type="ECO:0000256" key="6">
    <source>
        <dbReference type="ARBA" id="ARBA00023170"/>
    </source>
</evidence>
<comment type="similarity">
    <text evidence="8">Belongs to the G-protein coupled receptor 1 family.</text>
</comment>
<sequence>VRKLLCTRPTLHIPPRIDGVYKALLLFIFQLEMDALDQIENCTIPECQKNEENNGGNQEEDNVTNIIFVAAYIVIIMLSLAGNSLVIHLVRTRRDIRQNPFNWLLANTAVADVLDVLTASSFTMSFFIAGNRWIPGIVGNLLCKLIPFILNISISVAIWTLTVIAVDRFLAIVCIRRRPMSSRAVVRSVFGLWLCFGVIFSGQLYTFKTREMEDGTVECIEEWHDFPEIAHTLFKAELMFKLVITYVIPLTIMTVLYSLIARFLWRHKPPGHVNQQAYAKQAKKRRSVIKMLVTAVSVFTICWLPVHVVHMVSVFHTNAYQDIPSVFKLFFFWLAHANAAIHPWLFIVFSEKLRVETKLMFPRFTKYRPRKQDRFQLPALRTFSQQTLGNSSLELRASRFLHTSVSSTGISSLSLDTRF</sequence>
<dbReference type="PROSITE" id="PS50262">
    <property type="entry name" value="G_PROTEIN_RECEP_F1_2"/>
    <property type="match status" value="1"/>
</dbReference>
<feature type="transmembrane region" description="Helical" evidence="9">
    <location>
        <begin position="243"/>
        <end position="265"/>
    </location>
</feature>
<dbReference type="PANTHER" id="PTHR45695">
    <property type="entry name" value="LEUCOKININ RECEPTOR-RELATED"/>
    <property type="match status" value="1"/>
</dbReference>
<dbReference type="PRINTS" id="PR00237">
    <property type="entry name" value="GPCRRHODOPSN"/>
</dbReference>
<comment type="caution">
    <text evidence="11">The sequence shown here is derived from an EMBL/GenBank/DDBJ whole genome shotgun (WGS) entry which is preliminary data.</text>
</comment>
<dbReference type="InterPro" id="IPR017452">
    <property type="entry name" value="GPCR_Rhodpsn_7TM"/>
</dbReference>
<feature type="transmembrane region" description="Helical" evidence="9">
    <location>
        <begin position="184"/>
        <end position="205"/>
    </location>
</feature>
<dbReference type="EMBL" id="CALNXI010000540">
    <property type="protein sequence ID" value="CAH3028911.1"/>
    <property type="molecule type" value="Genomic_DNA"/>
</dbReference>
<gene>
    <name evidence="11" type="ORF">PEVE_00035159</name>
</gene>
<evidence type="ECO:0000259" key="10">
    <source>
        <dbReference type="PROSITE" id="PS50262"/>
    </source>
</evidence>
<keyword evidence="12" id="KW-1185">Reference proteome</keyword>
<evidence type="ECO:0000256" key="9">
    <source>
        <dbReference type="SAM" id="Phobius"/>
    </source>
</evidence>
<evidence type="ECO:0000313" key="12">
    <source>
        <dbReference type="Proteomes" id="UP001159427"/>
    </source>
</evidence>
<evidence type="ECO:0000256" key="1">
    <source>
        <dbReference type="ARBA" id="ARBA00004141"/>
    </source>
</evidence>
<evidence type="ECO:0000256" key="2">
    <source>
        <dbReference type="ARBA" id="ARBA00022692"/>
    </source>
</evidence>
<feature type="non-terminal residue" evidence="11">
    <location>
        <position position="1"/>
    </location>
</feature>
<proteinExistence type="inferred from homology"/>
<organism evidence="11 12">
    <name type="scientific">Porites evermanni</name>
    <dbReference type="NCBI Taxonomy" id="104178"/>
    <lineage>
        <taxon>Eukaryota</taxon>
        <taxon>Metazoa</taxon>
        <taxon>Cnidaria</taxon>
        <taxon>Anthozoa</taxon>
        <taxon>Hexacorallia</taxon>
        <taxon>Scleractinia</taxon>
        <taxon>Fungiina</taxon>
        <taxon>Poritidae</taxon>
        <taxon>Porites</taxon>
    </lineage>
</organism>
<keyword evidence="6 8" id="KW-0675">Receptor</keyword>
<dbReference type="SUPFAM" id="SSF81321">
    <property type="entry name" value="Family A G protein-coupled receptor-like"/>
    <property type="match status" value="1"/>
</dbReference>
<keyword evidence="7 8" id="KW-0807">Transducer</keyword>
<name>A0ABN8MLN0_9CNID</name>
<evidence type="ECO:0000313" key="11">
    <source>
        <dbReference type="EMBL" id="CAH3028911.1"/>
    </source>
</evidence>
<evidence type="ECO:0000256" key="4">
    <source>
        <dbReference type="ARBA" id="ARBA00023040"/>
    </source>
</evidence>
<feature type="transmembrane region" description="Helical" evidence="9">
    <location>
        <begin position="330"/>
        <end position="350"/>
    </location>
</feature>
<dbReference type="Gene3D" id="1.20.1070.10">
    <property type="entry name" value="Rhodopsin 7-helix transmembrane proteins"/>
    <property type="match status" value="1"/>
</dbReference>
<evidence type="ECO:0000256" key="3">
    <source>
        <dbReference type="ARBA" id="ARBA00022989"/>
    </source>
</evidence>
<dbReference type="CDD" id="cd00637">
    <property type="entry name" value="7tm_classA_rhodopsin-like"/>
    <property type="match status" value="1"/>
</dbReference>
<dbReference type="PANTHER" id="PTHR45695:SF9">
    <property type="entry name" value="LEUCOKININ RECEPTOR"/>
    <property type="match status" value="1"/>
</dbReference>
<feature type="transmembrane region" description="Helical" evidence="9">
    <location>
        <begin position="148"/>
        <end position="172"/>
    </location>
</feature>
<keyword evidence="3 9" id="KW-1133">Transmembrane helix</keyword>
<evidence type="ECO:0000256" key="7">
    <source>
        <dbReference type="ARBA" id="ARBA00023224"/>
    </source>
</evidence>
<feature type="transmembrane region" description="Helical" evidence="9">
    <location>
        <begin position="288"/>
        <end position="310"/>
    </location>
</feature>
<evidence type="ECO:0000256" key="5">
    <source>
        <dbReference type="ARBA" id="ARBA00023136"/>
    </source>
</evidence>
<protein>
    <recommendedName>
        <fullName evidence="10">G-protein coupled receptors family 1 profile domain-containing protein</fullName>
    </recommendedName>
</protein>
<feature type="transmembrane region" description="Helical" evidence="9">
    <location>
        <begin position="102"/>
        <end position="128"/>
    </location>
</feature>
<keyword evidence="2 8" id="KW-0812">Transmembrane</keyword>
<keyword evidence="4 8" id="KW-0297">G-protein coupled receptor</keyword>
<feature type="transmembrane region" description="Helical" evidence="9">
    <location>
        <begin position="66"/>
        <end position="90"/>
    </location>
</feature>
<dbReference type="InterPro" id="IPR000276">
    <property type="entry name" value="GPCR_Rhodpsn"/>
</dbReference>
<reference evidence="11 12" key="1">
    <citation type="submission" date="2022-05" db="EMBL/GenBank/DDBJ databases">
        <authorList>
            <consortium name="Genoscope - CEA"/>
            <person name="William W."/>
        </authorList>
    </citation>
    <scope>NUCLEOTIDE SEQUENCE [LARGE SCALE GENOMIC DNA]</scope>
</reference>
<feature type="domain" description="G-protein coupled receptors family 1 profile" evidence="10">
    <location>
        <begin position="82"/>
        <end position="346"/>
    </location>
</feature>
<evidence type="ECO:0000256" key="8">
    <source>
        <dbReference type="RuleBase" id="RU000688"/>
    </source>
</evidence>
<keyword evidence="5 9" id="KW-0472">Membrane</keyword>
<accession>A0ABN8MLN0</accession>
<dbReference type="Proteomes" id="UP001159427">
    <property type="component" value="Unassembled WGS sequence"/>
</dbReference>
<comment type="subcellular location">
    <subcellularLocation>
        <location evidence="1">Membrane</location>
        <topology evidence="1">Multi-pass membrane protein</topology>
    </subcellularLocation>
</comment>
<dbReference type="Pfam" id="PF00001">
    <property type="entry name" value="7tm_1"/>
    <property type="match status" value="1"/>
</dbReference>